<proteinExistence type="predicted"/>
<sequence length="92" mass="10868">MDNHLLKLAQNIPGDWKELAKFLGISDSKIKEIRLNNLTDVVWQAYMMLKHWWTSRHQAAQSWREELRKALCEIDRQDLAQDFTGDVLQTDT</sequence>
<dbReference type="CDD" id="cd01670">
    <property type="entry name" value="Death"/>
    <property type="match status" value="1"/>
</dbReference>
<reference evidence="1" key="1">
    <citation type="submission" date="2020-04" db="EMBL/GenBank/DDBJ databases">
        <authorList>
            <person name="Alioto T."/>
            <person name="Alioto T."/>
            <person name="Gomez Garrido J."/>
        </authorList>
    </citation>
    <scope>NUCLEOTIDE SEQUENCE</scope>
    <source>
        <strain evidence="1">A484AB</strain>
    </source>
</reference>
<accession>A0A7D9MAH5</accession>
<organism evidence="1 2">
    <name type="scientific">Paramuricea clavata</name>
    <name type="common">Red gorgonian</name>
    <name type="synonym">Violescent sea-whip</name>
    <dbReference type="NCBI Taxonomy" id="317549"/>
    <lineage>
        <taxon>Eukaryota</taxon>
        <taxon>Metazoa</taxon>
        <taxon>Cnidaria</taxon>
        <taxon>Anthozoa</taxon>
        <taxon>Octocorallia</taxon>
        <taxon>Malacalcyonacea</taxon>
        <taxon>Plexauridae</taxon>
        <taxon>Paramuricea</taxon>
    </lineage>
</organism>
<evidence type="ECO:0000313" key="2">
    <source>
        <dbReference type="Proteomes" id="UP001152795"/>
    </source>
</evidence>
<dbReference type="InterPro" id="IPR000488">
    <property type="entry name" value="Death_dom"/>
</dbReference>
<dbReference type="InterPro" id="IPR011029">
    <property type="entry name" value="DEATH-like_dom_sf"/>
</dbReference>
<dbReference type="SUPFAM" id="SSF47986">
    <property type="entry name" value="DEATH domain"/>
    <property type="match status" value="1"/>
</dbReference>
<dbReference type="AlphaFoldDB" id="A0A7D9MAH5"/>
<protein>
    <submittedName>
        <fullName evidence="1">Malignant fibrous histiocytoma-amplified sequence 1 homolog isoform X2</fullName>
    </submittedName>
</protein>
<dbReference type="GO" id="GO:0007165">
    <property type="term" value="P:signal transduction"/>
    <property type="evidence" value="ECO:0007669"/>
    <property type="project" value="InterPro"/>
</dbReference>
<name>A0A7D9MAH5_PARCT</name>
<dbReference type="PANTHER" id="PTHR15077">
    <property type="entry name" value="FAS-ASSOCIATING DEATH DOMAIN-CONTAINING PROTEIN FADD"/>
    <property type="match status" value="1"/>
</dbReference>
<evidence type="ECO:0000313" key="1">
    <source>
        <dbReference type="EMBL" id="CAB4045655.1"/>
    </source>
</evidence>
<dbReference type="Proteomes" id="UP001152795">
    <property type="component" value="Unassembled WGS sequence"/>
</dbReference>
<dbReference type="EMBL" id="CACRXK020040851">
    <property type="protein sequence ID" value="CAB4045655.1"/>
    <property type="molecule type" value="Genomic_DNA"/>
</dbReference>
<dbReference type="InterPro" id="IPR016729">
    <property type="entry name" value="FADD"/>
</dbReference>
<dbReference type="OrthoDB" id="6057525at2759"/>
<comment type="caution">
    <text evidence="1">The sequence shown here is derived from an EMBL/GenBank/DDBJ whole genome shotgun (WGS) entry which is preliminary data.</text>
</comment>
<dbReference type="PROSITE" id="PS50017">
    <property type="entry name" value="DEATH_DOMAIN"/>
    <property type="match status" value="1"/>
</dbReference>
<keyword evidence="2" id="KW-1185">Reference proteome</keyword>
<gene>
    <name evidence="1" type="ORF">PACLA_8A004929</name>
</gene>
<dbReference type="Pfam" id="PF00531">
    <property type="entry name" value="Death"/>
    <property type="match status" value="1"/>
</dbReference>
<dbReference type="Gene3D" id="1.10.533.10">
    <property type="entry name" value="Death Domain, Fas"/>
    <property type="match status" value="1"/>
</dbReference>